<keyword evidence="6" id="KW-0732">Signal</keyword>
<gene>
    <name evidence="9" type="ORF">KCG45_02285</name>
</gene>
<evidence type="ECO:0000256" key="3">
    <source>
        <dbReference type="PROSITE-ProRule" id="PRU01360"/>
    </source>
</evidence>
<keyword evidence="3" id="KW-0998">Cell outer membrane</keyword>
<evidence type="ECO:0000313" key="9">
    <source>
        <dbReference type="EMBL" id="MBV7265001.1"/>
    </source>
</evidence>
<evidence type="ECO:0000313" key="10">
    <source>
        <dbReference type="Proteomes" id="UP000699975"/>
    </source>
</evidence>
<evidence type="ECO:0000256" key="4">
    <source>
        <dbReference type="PROSITE-ProRule" id="PRU10144"/>
    </source>
</evidence>
<dbReference type="PANTHER" id="PTHR32552:SF81">
    <property type="entry name" value="TONB-DEPENDENT OUTER MEMBRANE RECEPTOR"/>
    <property type="match status" value="1"/>
</dbReference>
<dbReference type="RefSeq" id="WP_218315517.1">
    <property type="nucleotide sequence ID" value="NZ_JAGSPB010000001.1"/>
</dbReference>
<keyword evidence="10" id="KW-1185">Reference proteome</keyword>
<dbReference type="InterPro" id="IPR012910">
    <property type="entry name" value="Plug_dom"/>
</dbReference>
<dbReference type="Pfam" id="PF07715">
    <property type="entry name" value="Plug"/>
    <property type="match status" value="1"/>
</dbReference>
<keyword evidence="3" id="KW-0812">Transmembrane</keyword>
<keyword evidence="3" id="KW-0813">Transport</keyword>
<keyword evidence="3" id="KW-1134">Transmembrane beta strand</keyword>
<proteinExistence type="inferred from homology"/>
<accession>A0ABS6SJ25</accession>
<evidence type="ECO:0000256" key="2">
    <source>
        <dbReference type="ARBA" id="ARBA00023077"/>
    </source>
</evidence>
<comment type="caution">
    <text evidence="9">The sequence shown here is derived from an EMBL/GenBank/DDBJ whole genome shotgun (WGS) entry which is preliminary data.</text>
</comment>
<organism evidence="9 10">
    <name type="scientific">Erythrobacter ani</name>
    <dbReference type="NCBI Taxonomy" id="2827235"/>
    <lineage>
        <taxon>Bacteria</taxon>
        <taxon>Pseudomonadati</taxon>
        <taxon>Pseudomonadota</taxon>
        <taxon>Alphaproteobacteria</taxon>
        <taxon>Sphingomonadales</taxon>
        <taxon>Erythrobacteraceae</taxon>
        <taxon>Erythrobacter/Porphyrobacter group</taxon>
        <taxon>Erythrobacter</taxon>
    </lineage>
</organism>
<sequence length="789" mass="84602">MNMMFVTRAALFSGCASLAMLAAPAAAQESEPSGAPGDEDAAPPMMETQGQGMIVTARRREERLADVPLSITAITGEALEQQGVLELTQIAQQVPNITLEVSRGTNTTLTAFIRGVGQQDPVAGFEAGVGLYVDDVYLNRPQAAVLDVYDVERIEVLRGPQGTLYGRNTIGGAIKYVTAELPDDPSLSIRGTYGSFDQADLIITGSTPLTDTLKIGASGARLSRGGFGDNLNLGTENYNKDVWAARGTLEFDNGPVFVRLSGDYIIDESEARQGTRLIPGLLSGAPVLDDVFDTRAGLDIVEQEVEAYGGALNIAIELTETITLKSITGYREDKSTTPIDFDSLPAADLDVPAIYENDQFSQELQLLYEGDRLSGVLGFYYLDADAFTAFDVALFTTGDFIGLPGLNAQTLGDVGTQTWSVFGDFTFDVTDTLSVSLGGRYTNDERTSRVLRTTFIGGFSDLFDPNSAAIPIAVTSDFEGSETFEDFNPRASISYQPTPDHNFYFTFSQGFKGGGFDPRGQTTAAPDLDGDGDIDFDDQFEFLRFEPETVDSYELGWKASLLDNRLNIAIAGFLGQYDDVQIPGSVGLDTNGDGVNDSFIGITSNAASADVNGIEFEGNALVGRDFAGEGSRLNVNWSLGILDAEFNTFIDAFGNDVADERVFQNTPDITGHMGFVLGIPAADGIIDFLGNASLRSDASQFEVPNPFLDQDGFVLVDASIVYTADSGRFSIGAHGKNLFDKEYIVAGYNFVAGGTPPGTPFVPTLGLEGTLTGFYGDPRRFYVTAEVNF</sequence>
<dbReference type="InterPro" id="IPR010917">
    <property type="entry name" value="TonB_rcpt_CS"/>
</dbReference>
<dbReference type="PROSITE" id="PS52016">
    <property type="entry name" value="TONB_DEPENDENT_REC_3"/>
    <property type="match status" value="1"/>
</dbReference>
<evidence type="ECO:0000256" key="6">
    <source>
        <dbReference type="SAM" id="SignalP"/>
    </source>
</evidence>
<keyword evidence="3 5" id="KW-0472">Membrane</keyword>
<dbReference type="InterPro" id="IPR039426">
    <property type="entry name" value="TonB-dep_rcpt-like"/>
</dbReference>
<reference evidence="9 10" key="1">
    <citation type="submission" date="2021-04" db="EMBL/GenBank/DDBJ databases">
        <authorList>
            <person name="Pira H."/>
            <person name="Risdian C."/>
            <person name="Wink J."/>
        </authorList>
    </citation>
    <scope>NUCLEOTIDE SEQUENCE [LARGE SCALE GENOMIC DNA]</scope>
    <source>
        <strain evidence="9 10">WH131</strain>
    </source>
</reference>
<dbReference type="PANTHER" id="PTHR32552">
    <property type="entry name" value="FERRICHROME IRON RECEPTOR-RELATED"/>
    <property type="match status" value="1"/>
</dbReference>
<feature type="short sequence motif" description="TonB C-terminal box" evidence="4">
    <location>
        <begin position="772"/>
        <end position="789"/>
    </location>
</feature>
<evidence type="ECO:0000259" key="8">
    <source>
        <dbReference type="Pfam" id="PF07715"/>
    </source>
</evidence>
<keyword evidence="1" id="KW-0406">Ion transport</keyword>
<dbReference type="Pfam" id="PF00593">
    <property type="entry name" value="TonB_dep_Rec_b-barrel"/>
    <property type="match status" value="1"/>
</dbReference>
<dbReference type="InterPro" id="IPR000531">
    <property type="entry name" value="Beta-barrel_TonB"/>
</dbReference>
<keyword evidence="9" id="KW-0675">Receptor</keyword>
<feature type="chain" id="PRO_5046268366" evidence="6">
    <location>
        <begin position="28"/>
        <end position="789"/>
    </location>
</feature>
<evidence type="ECO:0000259" key="7">
    <source>
        <dbReference type="Pfam" id="PF00593"/>
    </source>
</evidence>
<protein>
    <submittedName>
        <fullName evidence="9">TonB-dependent receptor</fullName>
    </submittedName>
</protein>
<dbReference type="EMBL" id="JAGSPB010000001">
    <property type="protein sequence ID" value="MBV7265001.1"/>
    <property type="molecule type" value="Genomic_DNA"/>
</dbReference>
<comment type="similarity">
    <text evidence="3 5">Belongs to the TonB-dependent receptor family.</text>
</comment>
<evidence type="ECO:0000256" key="5">
    <source>
        <dbReference type="RuleBase" id="RU003357"/>
    </source>
</evidence>
<dbReference type="Proteomes" id="UP000699975">
    <property type="component" value="Unassembled WGS sequence"/>
</dbReference>
<name>A0ABS6SJ25_9SPHN</name>
<dbReference type="PROSITE" id="PS01156">
    <property type="entry name" value="TONB_DEPENDENT_REC_2"/>
    <property type="match status" value="1"/>
</dbReference>
<feature type="domain" description="TonB-dependent receptor-like beta-barrel" evidence="7">
    <location>
        <begin position="308"/>
        <end position="738"/>
    </location>
</feature>
<comment type="subcellular location">
    <subcellularLocation>
        <location evidence="3">Cell outer membrane</location>
        <topology evidence="3">Multi-pass membrane protein</topology>
    </subcellularLocation>
</comment>
<evidence type="ECO:0000256" key="1">
    <source>
        <dbReference type="ARBA" id="ARBA00023065"/>
    </source>
</evidence>
<keyword evidence="2 5" id="KW-0798">TonB box</keyword>
<feature type="domain" description="TonB-dependent receptor plug" evidence="8">
    <location>
        <begin position="64"/>
        <end position="173"/>
    </location>
</feature>
<feature type="signal peptide" evidence="6">
    <location>
        <begin position="1"/>
        <end position="27"/>
    </location>
</feature>